<reference evidence="6 7" key="1">
    <citation type="submission" date="2019-02" db="EMBL/GenBank/DDBJ databases">
        <title>Deep-cultivation of Planctomycetes and their phenomic and genomic characterization uncovers novel biology.</title>
        <authorList>
            <person name="Wiegand S."/>
            <person name="Jogler M."/>
            <person name="Boedeker C."/>
            <person name="Pinto D."/>
            <person name="Vollmers J."/>
            <person name="Rivas-Marin E."/>
            <person name="Kohn T."/>
            <person name="Peeters S.H."/>
            <person name="Heuer A."/>
            <person name="Rast P."/>
            <person name="Oberbeckmann S."/>
            <person name="Bunk B."/>
            <person name="Jeske O."/>
            <person name="Meyerdierks A."/>
            <person name="Storesund J.E."/>
            <person name="Kallscheuer N."/>
            <person name="Luecker S."/>
            <person name="Lage O.M."/>
            <person name="Pohl T."/>
            <person name="Merkel B.J."/>
            <person name="Hornburger P."/>
            <person name="Mueller R.-W."/>
            <person name="Bruemmer F."/>
            <person name="Labrenz M."/>
            <person name="Spormann A.M."/>
            <person name="Op Den Camp H."/>
            <person name="Overmann J."/>
            <person name="Amann R."/>
            <person name="Jetten M.S.M."/>
            <person name="Mascher T."/>
            <person name="Medema M.H."/>
            <person name="Devos D.P."/>
            <person name="Kaster A.-K."/>
            <person name="Ovreas L."/>
            <person name="Rohde M."/>
            <person name="Galperin M.Y."/>
            <person name="Jogler C."/>
        </authorList>
    </citation>
    <scope>NUCLEOTIDE SEQUENCE [LARGE SCALE GENOMIC DNA]</scope>
    <source>
        <strain evidence="6 7">Pla52o</strain>
    </source>
</reference>
<comment type="catalytic activity">
    <reaction evidence="5">
        <text>(6S)-5-formyl-5,6,7,8-tetrahydrofolate + ATP = (6R)-5,10-methenyltetrahydrofolate + ADP + phosphate</text>
        <dbReference type="Rhea" id="RHEA:10488"/>
        <dbReference type="ChEBI" id="CHEBI:30616"/>
        <dbReference type="ChEBI" id="CHEBI:43474"/>
        <dbReference type="ChEBI" id="CHEBI:57455"/>
        <dbReference type="ChEBI" id="CHEBI:57457"/>
        <dbReference type="ChEBI" id="CHEBI:456216"/>
        <dbReference type="EC" id="6.3.3.2"/>
    </reaction>
</comment>
<dbReference type="NCBIfam" id="TIGR02727">
    <property type="entry name" value="MTHFS_bact"/>
    <property type="match status" value="1"/>
</dbReference>
<dbReference type="PIRSF" id="PIRSF006806">
    <property type="entry name" value="FTHF_cligase"/>
    <property type="match status" value="1"/>
</dbReference>
<keyword evidence="3 4" id="KW-0067">ATP-binding</keyword>
<evidence type="ECO:0000313" key="7">
    <source>
        <dbReference type="Proteomes" id="UP000316304"/>
    </source>
</evidence>
<comment type="caution">
    <text evidence="6">The sequence shown here is derived from an EMBL/GenBank/DDBJ whole genome shotgun (WGS) entry which is preliminary data.</text>
</comment>
<evidence type="ECO:0000256" key="5">
    <source>
        <dbReference type="RuleBase" id="RU361279"/>
    </source>
</evidence>
<dbReference type="PANTHER" id="PTHR23407">
    <property type="entry name" value="ATPASE INHIBITOR/5-FORMYLTETRAHYDROFOLATE CYCLO-LIGASE"/>
    <property type="match status" value="1"/>
</dbReference>
<dbReference type="EMBL" id="SJPT01000006">
    <property type="protein sequence ID" value="TWU21487.1"/>
    <property type="molecule type" value="Genomic_DNA"/>
</dbReference>
<keyword evidence="7" id="KW-1185">Reference proteome</keyword>
<organism evidence="6 7">
    <name type="scientific">Novipirellula galeiformis</name>
    <dbReference type="NCBI Taxonomy" id="2528004"/>
    <lineage>
        <taxon>Bacteria</taxon>
        <taxon>Pseudomonadati</taxon>
        <taxon>Planctomycetota</taxon>
        <taxon>Planctomycetia</taxon>
        <taxon>Pirellulales</taxon>
        <taxon>Pirellulaceae</taxon>
        <taxon>Novipirellula</taxon>
    </lineage>
</organism>
<accession>A0A5C6CCI5</accession>
<gene>
    <name evidence="6" type="ORF">Pla52o_36740</name>
</gene>
<dbReference type="EC" id="6.3.3.2" evidence="5"/>
<evidence type="ECO:0000256" key="4">
    <source>
        <dbReference type="PIRSR" id="PIRSR006806-1"/>
    </source>
</evidence>
<dbReference type="InterPro" id="IPR024185">
    <property type="entry name" value="FTHF_cligase-like_sf"/>
</dbReference>
<feature type="binding site" evidence="4">
    <location>
        <begin position="154"/>
        <end position="162"/>
    </location>
    <ligand>
        <name>ATP</name>
        <dbReference type="ChEBI" id="CHEBI:30616"/>
    </ligand>
</feature>
<dbReference type="Proteomes" id="UP000316304">
    <property type="component" value="Unassembled WGS sequence"/>
</dbReference>
<name>A0A5C6CCI5_9BACT</name>
<keyword evidence="6" id="KW-0436">Ligase</keyword>
<keyword evidence="5" id="KW-0460">Magnesium</keyword>
<dbReference type="PANTHER" id="PTHR23407:SF1">
    <property type="entry name" value="5-FORMYLTETRAHYDROFOLATE CYCLO-LIGASE"/>
    <property type="match status" value="1"/>
</dbReference>
<protein>
    <recommendedName>
        <fullName evidence="5">5-formyltetrahydrofolate cyclo-ligase</fullName>
        <ecNumber evidence="5">6.3.3.2</ecNumber>
    </recommendedName>
</protein>
<evidence type="ECO:0000256" key="2">
    <source>
        <dbReference type="ARBA" id="ARBA00022741"/>
    </source>
</evidence>
<dbReference type="GO" id="GO:0030272">
    <property type="term" value="F:5-formyltetrahydrofolate cyclo-ligase activity"/>
    <property type="evidence" value="ECO:0007669"/>
    <property type="project" value="UniProtKB-EC"/>
</dbReference>
<proteinExistence type="inferred from homology"/>
<dbReference type="Pfam" id="PF01812">
    <property type="entry name" value="5-FTHF_cyc-lig"/>
    <property type="match status" value="1"/>
</dbReference>
<evidence type="ECO:0000256" key="1">
    <source>
        <dbReference type="ARBA" id="ARBA00010638"/>
    </source>
</evidence>
<comment type="similarity">
    <text evidence="1 5">Belongs to the 5-formyltetrahydrofolate cyclo-ligase family.</text>
</comment>
<evidence type="ECO:0000313" key="6">
    <source>
        <dbReference type="EMBL" id="TWU21487.1"/>
    </source>
</evidence>
<dbReference type="GO" id="GO:0005524">
    <property type="term" value="F:ATP binding"/>
    <property type="evidence" value="ECO:0007669"/>
    <property type="project" value="UniProtKB-KW"/>
</dbReference>
<feature type="binding site" evidence="4">
    <location>
        <position position="73"/>
    </location>
    <ligand>
        <name>substrate</name>
    </ligand>
</feature>
<dbReference type="InterPro" id="IPR037171">
    <property type="entry name" value="NagB/RpiA_transferase-like"/>
</dbReference>
<keyword evidence="2 4" id="KW-0547">Nucleotide-binding</keyword>
<dbReference type="Gene3D" id="3.40.50.10420">
    <property type="entry name" value="NagB/RpiA/CoA transferase-like"/>
    <property type="match status" value="1"/>
</dbReference>
<evidence type="ECO:0000256" key="3">
    <source>
        <dbReference type="ARBA" id="ARBA00022840"/>
    </source>
</evidence>
<dbReference type="GO" id="GO:0046872">
    <property type="term" value="F:metal ion binding"/>
    <property type="evidence" value="ECO:0007669"/>
    <property type="project" value="UniProtKB-KW"/>
</dbReference>
<feature type="binding site" evidence="4">
    <location>
        <position position="68"/>
    </location>
    <ligand>
        <name>substrate</name>
    </ligand>
</feature>
<dbReference type="InterPro" id="IPR002698">
    <property type="entry name" value="FTHF_cligase"/>
</dbReference>
<comment type="cofactor">
    <cofactor evidence="5">
        <name>Mg(2+)</name>
        <dbReference type="ChEBI" id="CHEBI:18420"/>
    </cofactor>
</comment>
<dbReference type="SUPFAM" id="SSF100950">
    <property type="entry name" value="NagB/RpiA/CoA transferase-like"/>
    <property type="match status" value="1"/>
</dbReference>
<dbReference type="AlphaFoldDB" id="A0A5C6CCI5"/>
<dbReference type="GO" id="GO:0009396">
    <property type="term" value="P:folic acid-containing compound biosynthetic process"/>
    <property type="evidence" value="ECO:0007669"/>
    <property type="project" value="TreeGrafter"/>
</dbReference>
<sequence length="216" mass="24289">MSAKPRYECEELSAMNDAALSAQKLGIRKAAHLARKAQPDKEAVSLAITDRVLQMPEYVAARYVMWYVDARDEARTRQAIPGEVAGDKAIVVPYCADGELKLFRLESMDELEVGMYQILEPREPLREIAAKKIDINQLDLILVPGLGFDARGGRIGHGKGYYDRLLEHAKPETLLVSLAFECQMFDDVPMQRHDIFMDKVVTEKCVYEGIGRRGTS</sequence>
<keyword evidence="5" id="KW-0479">Metal-binding</keyword>
<dbReference type="GO" id="GO:0035999">
    <property type="term" value="P:tetrahydrofolate interconversion"/>
    <property type="evidence" value="ECO:0007669"/>
    <property type="project" value="TreeGrafter"/>
</dbReference>